<dbReference type="AlphaFoldDB" id="A0A067NBJ1"/>
<dbReference type="InParanoid" id="A0A067NBJ1"/>
<reference evidence="7" key="1">
    <citation type="journal article" date="2014" name="Proc. Natl. Acad. Sci. U.S.A.">
        <title>Extensive sampling of basidiomycete genomes demonstrates inadequacy of the white-rot/brown-rot paradigm for wood decay fungi.</title>
        <authorList>
            <person name="Riley R."/>
            <person name="Salamov A.A."/>
            <person name="Brown D.W."/>
            <person name="Nagy L.G."/>
            <person name="Floudas D."/>
            <person name="Held B.W."/>
            <person name="Levasseur A."/>
            <person name="Lombard V."/>
            <person name="Morin E."/>
            <person name="Otillar R."/>
            <person name="Lindquist E.A."/>
            <person name="Sun H."/>
            <person name="LaButti K.M."/>
            <person name="Schmutz J."/>
            <person name="Jabbour D."/>
            <person name="Luo H."/>
            <person name="Baker S.E."/>
            <person name="Pisabarro A.G."/>
            <person name="Walton J.D."/>
            <person name="Blanchette R.A."/>
            <person name="Henrissat B."/>
            <person name="Martin F."/>
            <person name="Cullen D."/>
            <person name="Hibbett D.S."/>
            <person name="Grigoriev I.V."/>
        </authorList>
    </citation>
    <scope>NUCLEOTIDE SEQUENCE [LARGE SCALE GENOMIC DNA]</scope>
    <source>
        <strain evidence="7">FD-172 SS1</strain>
    </source>
</reference>
<keyword evidence="2" id="KW-0808">Transferase</keyword>
<dbReference type="InterPro" id="IPR001214">
    <property type="entry name" value="SET_dom"/>
</dbReference>
<accession>A0A067NBJ1</accession>
<dbReference type="SUPFAM" id="SSF81822">
    <property type="entry name" value="RuBisCo LSMT C-terminal, substrate-binding domain"/>
    <property type="match status" value="1"/>
</dbReference>
<evidence type="ECO:0000256" key="2">
    <source>
        <dbReference type="ARBA" id="ARBA00022679"/>
    </source>
</evidence>
<feature type="compositionally biased region" description="Basic and acidic residues" evidence="4">
    <location>
        <begin position="220"/>
        <end position="242"/>
    </location>
</feature>
<dbReference type="GO" id="GO:0032259">
    <property type="term" value="P:methylation"/>
    <property type="evidence" value="ECO:0007669"/>
    <property type="project" value="UniProtKB-KW"/>
</dbReference>
<dbReference type="STRING" id="930990.A0A067NBJ1"/>
<keyword evidence="3" id="KW-0949">S-adenosyl-L-methionine</keyword>
<dbReference type="InterPro" id="IPR050600">
    <property type="entry name" value="SETD3_SETD6_MTase"/>
</dbReference>
<dbReference type="InterPro" id="IPR046341">
    <property type="entry name" value="SET_dom_sf"/>
</dbReference>
<dbReference type="GO" id="GO:0016279">
    <property type="term" value="F:protein-lysine N-methyltransferase activity"/>
    <property type="evidence" value="ECO:0007669"/>
    <property type="project" value="TreeGrafter"/>
</dbReference>
<dbReference type="GO" id="GO:0005634">
    <property type="term" value="C:nucleus"/>
    <property type="evidence" value="ECO:0007669"/>
    <property type="project" value="TreeGrafter"/>
</dbReference>
<evidence type="ECO:0000259" key="5">
    <source>
        <dbReference type="PROSITE" id="PS50280"/>
    </source>
</evidence>
<dbReference type="InterPro" id="IPR015353">
    <property type="entry name" value="Rubisco_LSMT_subst-bd"/>
</dbReference>
<dbReference type="InterPro" id="IPR036464">
    <property type="entry name" value="Rubisco_LSMT_subst-bd_sf"/>
</dbReference>
<feature type="region of interest" description="Disordered" evidence="4">
    <location>
        <begin position="190"/>
        <end position="254"/>
    </location>
</feature>
<name>A0A067NBJ1_BOTB1</name>
<feature type="compositionally biased region" description="Acidic residues" evidence="4">
    <location>
        <begin position="196"/>
        <end position="211"/>
    </location>
</feature>
<dbReference type="Proteomes" id="UP000027195">
    <property type="component" value="Unassembled WGS sequence"/>
</dbReference>
<dbReference type="Pfam" id="PF09273">
    <property type="entry name" value="Rubis-subs-bind"/>
    <property type="match status" value="1"/>
</dbReference>
<proteinExistence type="predicted"/>
<sequence>MADDLNTRFLEWFMSHGGKVELAAVGLTHFPDAGRGAVALRDIQENEIIFSIPRDLLLSTRTCTLRTELGENAWKKLGNGWAGLMLCMMWENAKGASSKWAGYFEIMPNTFHSLMFWTPDELSELTGSTVLDKIGKNEAEKDYHERVVPILKDRPDLFPPSHLDSHYGLNMYHIMGSRILSRSFHVEEWKGNHSDSDDEEEHEEDGGEEQPEVVVPAERPASEDKMAVDGENTIEPHPHTLEADDEEDDEAEDVSDVSMVPMADMLNARNGCDNANLFYEEHILEMRATKPIKSGEQIWNTYGDPPNSDLLRRYGHVDMLTLPDGSIGNPSDVVEITADLVVDIVASEHSRERIDWWLEEGGDDVFIMEANSPLPDALVSLIRLLLSTSDEWEKIRDKGKPPKPKSDAQSDSVAEKVLRKRLDMYKTSLDDDICLLSSGSTPLSSNYQNAVLVRMGEKRILEGALGKLVEKAKAGSQTQTAGGKKRRAANGREGEASNGKRSKRS</sequence>
<dbReference type="OrthoDB" id="341421at2759"/>
<dbReference type="Gene3D" id="3.90.1420.10">
    <property type="entry name" value="Rubisco LSMT, substrate-binding domain"/>
    <property type="match status" value="1"/>
</dbReference>
<keyword evidence="1" id="KW-0489">Methyltransferase</keyword>
<feature type="region of interest" description="Disordered" evidence="4">
    <location>
        <begin position="471"/>
        <end position="505"/>
    </location>
</feature>
<dbReference type="FunCoup" id="A0A067NBJ1">
    <property type="interactions" value="308"/>
</dbReference>
<dbReference type="SUPFAM" id="SSF82199">
    <property type="entry name" value="SET domain"/>
    <property type="match status" value="1"/>
</dbReference>
<dbReference type="EMBL" id="KL198016">
    <property type="protein sequence ID" value="KDQ21492.1"/>
    <property type="molecule type" value="Genomic_DNA"/>
</dbReference>
<feature type="domain" description="SET" evidence="5">
    <location>
        <begin position="18"/>
        <end position="303"/>
    </location>
</feature>
<evidence type="ECO:0000313" key="6">
    <source>
        <dbReference type="EMBL" id="KDQ21492.1"/>
    </source>
</evidence>
<gene>
    <name evidence="6" type="ORF">BOTBODRAFT_99899</name>
</gene>
<dbReference type="PANTHER" id="PTHR13271">
    <property type="entry name" value="UNCHARACTERIZED PUTATIVE METHYLTRANSFERASE"/>
    <property type="match status" value="1"/>
</dbReference>
<evidence type="ECO:0000256" key="3">
    <source>
        <dbReference type="ARBA" id="ARBA00022691"/>
    </source>
</evidence>
<dbReference type="PANTHER" id="PTHR13271:SF34">
    <property type="entry name" value="N-LYSINE METHYLTRANSFERASE SETD6"/>
    <property type="match status" value="1"/>
</dbReference>
<organism evidence="6 7">
    <name type="scientific">Botryobasidium botryosum (strain FD-172 SS1)</name>
    <dbReference type="NCBI Taxonomy" id="930990"/>
    <lineage>
        <taxon>Eukaryota</taxon>
        <taxon>Fungi</taxon>
        <taxon>Dikarya</taxon>
        <taxon>Basidiomycota</taxon>
        <taxon>Agaricomycotina</taxon>
        <taxon>Agaricomycetes</taxon>
        <taxon>Cantharellales</taxon>
        <taxon>Botryobasidiaceae</taxon>
        <taxon>Botryobasidium</taxon>
    </lineage>
</organism>
<evidence type="ECO:0000256" key="4">
    <source>
        <dbReference type="SAM" id="MobiDB-lite"/>
    </source>
</evidence>
<dbReference type="PROSITE" id="PS50280">
    <property type="entry name" value="SET"/>
    <property type="match status" value="1"/>
</dbReference>
<keyword evidence="7" id="KW-1185">Reference proteome</keyword>
<evidence type="ECO:0000256" key="1">
    <source>
        <dbReference type="ARBA" id="ARBA00022603"/>
    </source>
</evidence>
<protein>
    <recommendedName>
        <fullName evidence="5">SET domain-containing protein</fullName>
    </recommendedName>
</protein>
<dbReference type="Pfam" id="PF00856">
    <property type="entry name" value="SET"/>
    <property type="match status" value="1"/>
</dbReference>
<dbReference type="Gene3D" id="3.90.1410.10">
    <property type="entry name" value="set domain protein methyltransferase, domain 1"/>
    <property type="match status" value="2"/>
</dbReference>
<evidence type="ECO:0000313" key="7">
    <source>
        <dbReference type="Proteomes" id="UP000027195"/>
    </source>
</evidence>
<feature type="region of interest" description="Disordered" evidence="4">
    <location>
        <begin position="393"/>
        <end position="413"/>
    </location>
</feature>
<feature type="compositionally biased region" description="Acidic residues" evidence="4">
    <location>
        <begin position="243"/>
        <end position="254"/>
    </location>
</feature>
<dbReference type="HOGENOM" id="CLU_017135_0_0_1"/>